<evidence type="ECO:0000313" key="3">
    <source>
        <dbReference type="Proteomes" id="UP001147653"/>
    </source>
</evidence>
<dbReference type="EMBL" id="JAPDDP010000030">
    <property type="protein sequence ID" value="MDA0182089.1"/>
    <property type="molecule type" value="Genomic_DNA"/>
</dbReference>
<name>A0A9X3S8E7_9ACTN</name>
<reference evidence="2" key="1">
    <citation type="submission" date="2022-10" db="EMBL/GenBank/DDBJ databases">
        <title>The WGS of Solirubrobacter phytolaccae KCTC 29190.</title>
        <authorList>
            <person name="Jiang Z."/>
        </authorList>
    </citation>
    <scope>NUCLEOTIDE SEQUENCE</scope>
    <source>
        <strain evidence="2">KCTC 29190</strain>
    </source>
</reference>
<dbReference type="Proteomes" id="UP001147653">
    <property type="component" value="Unassembled WGS sequence"/>
</dbReference>
<dbReference type="RefSeq" id="WP_270026448.1">
    <property type="nucleotide sequence ID" value="NZ_JAPDDP010000030.1"/>
</dbReference>
<evidence type="ECO:0000313" key="2">
    <source>
        <dbReference type="EMBL" id="MDA0182089.1"/>
    </source>
</evidence>
<feature type="signal peptide" evidence="1">
    <location>
        <begin position="1"/>
        <end position="45"/>
    </location>
</feature>
<accession>A0A9X3S8E7</accession>
<keyword evidence="1" id="KW-0732">Signal</keyword>
<proteinExistence type="predicted"/>
<sequence length="366" mass="39951">MSLDTLQQRLVQASRELSRARRRRARRRGAVCAALVVLVTPPALAATGVWQPTLGDGEGPAPAISADAPPPDQLALLGVLRREQTEADRGVATRYALKFVDSPGLKGVRTDSIRLLAQSKEDRGVVLVPVERYEHRLPGEIPEELRKRVERTIDDALCIYHLDSVDGAGVACYSSADVKEGRAWGMLGHRSLWIVPDGVASVRTEYGDRDPVVAAVRDNAAIFTAPEGRVDERRTVWLDADGRSVRVIERPTGGGTVPPPPAPALGARHSGVVERVGVRGSGRAAQYELRLRMREHGYYVVLQRPACAGKRRVREFAGGSSDEYRMPVTPMFGDLSNASWCPGVYRGIVRAPRALKPAGTFSFRVR</sequence>
<feature type="chain" id="PRO_5040995911" evidence="1">
    <location>
        <begin position="46"/>
        <end position="366"/>
    </location>
</feature>
<keyword evidence="3" id="KW-1185">Reference proteome</keyword>
<comment type="caution">
    <text evidence="2">The sequence shown here is derived from an EMBL/GenBank/DDBJ whole genome shotgun (WGS) entry which is preliminary data.</text>
</comment>
<dbReference type="AlphaFoldDB" id="A0A9X3S8E7"/>
<gene>
    <name evidence="2" type="ORF">OJ997_17420</name>
</gene>
<evidence type="ECO:0000256" key="1">
    <source>
        <dbReference type="SAM" id="SignalP"/>
    </source>
</evidence>
<protein>
    <submittedName>
        <fullName evidence="2">Uncharacterized protein</fullName>
    </submittedName>
</protein>
<organism evidence="2 3">
    <name type="scientific">Solirubrobacter phytolaccae</name>
    <dbReference type="NCBI Taxonomy" id="1404360"/>
    <lineage>
        <taxon>Bacteria</taxon>
        <taxon>Bacillati</taxon>
        <taxon>Actinomycetota</taxon>
        <taxon>Thermoleophilia</taxon>
        <taxon>Solirubrobacterales</taxon>
        <taxon>Solirubrobacteraceae</taxon>
        <taxon>Solirubrobacter</taxon>
    </lineage>
</organism>